<dbReference type="Proteomes" id="UP000886723">
    <property type="component" value="Unassembled WGS sequence"/>
</dbReference>
<evidence type="ECO:0000313" key="2">
    <source>
        <dbReference type="Proteomes" id="UP000886723"/>
    </source>
</evidence>
<feature type="non-terminal residue" evidence="1">
    <location>
        <position position="221"/>
    </location>
</feature>
<gene>
    <name evidence="1" type="ORF">IAA63_08965</name>
</gene>
<reference evidence="1" key="1">
    <citation type="submission" date="2020-10" db="EMBL/GenBank/DDBJ databases">
        <authorList>
            <person name="Gilroy R."/>
        </authorList>
    </citation>
    <scope>NUCLEOTIDE SEQUENCE</scope>
    <source>
        <strain evidence="1">ChiBcec2-4451</strain>
    </source>
</reference>
<comment type="caution">
    <text evidence="1">The sequence shown here is derived from an EMBL/GenBank/DDBJ whole genome shotgun (WGS) entry which is preliminary data.</text>
</comment>
<sequence length="221" mass="25344">MTLRKILARAAITGQEAVRAAQAAGTSCDLDVILSRREIQRLKPLFFHCPLFWQLVEYHAAKALPAACGYLRQEGLFEDVRWAVADSGWTGSLQETLETLLRAEGYQREFCGFYFGLYQLPRDAKESGYHAYYFDVRGKIRRKARFSNSLFECVFSAPQGMTEGYRKNRQGQYVPIRRPALEENFPALRAVEQAVETRARQAAVRLPFSIRAWKLWPAGRI</sequence>
<proteinExistence type="predicted"/>
<name>A0A9D1NVS7_9FIRM</name>
<protein>
    <submittedName>
        <fullName evidence="1">Uncharacterized protein</fullName>
    </submittedName>
</protein>
<accession>A0A9D1NVS7</accession>
<dbReference type="EMBL" id="DVON01000188">
    <property type="protein sequence ID" value="HIV13251.1"/>
    <property type="molecule type" value="Genomic_DNA"/>
</dbReference>
<evidence type="ECO:0000313" key="1">
    <source>
        <dbReference type="EMBL" id="HIV13251.1"/>
    </source>
</evidence>
<organism evidence="1 2">
    <name type="scientific">Candidatus Pullilachnospira stercoravium</name>
    <dbReference type="NCBI Taxonomy" id="2840913"/>
    <lineage>
        <taxon>Bacteria</taxon>
        <taxon>Bacillati</taxon>
        <taxon>Bacillota</taxon>
        <taxon>Clostridia</taxon>
        <taxon>Lachnospirales</taxon>
        <taxon>Lachnospiraceae</taxon>
        <taxon>Lachnospiraceae incertae sedis</taxon>
        <taxon>Candidatus Pullilachnospira</taxon>
    </lineage>
</organism>
<reference evidence="1" key="2">
    <citation type="journal article" date="2021" name="PeerJ">
        <title>Extensive microbial diversity within the chicken gut microbiome revealed by metagenomics and culture.</title>
        <authorList>
            <person name="Gilroy R."/>
            <person name="Ravi A."/>
            <person name="Getino M."/>
            <person name="Pursley I."/>
            <person name="Horton D.L."/>
            <person name="Alikhan N.F."/>
            <person name="Baker D."/>
            <person name="Gharbi K."/>
            <person name="Hall N."/>
            <person name="Watson M."/>
            <person name="Adriaenssens E.M."/>
            <person name="Foster-Nyarko E."/>
            <person name="Jarju S."/>
            <person name="Secka A."/>
            <person name="Antonio M."/>
            <person name="Oren A."/>
            <person name="Chaudhuri R.R."/>
            <person name="La Ragione R."/>
            <person name="Hildebrand F."/>
            <person name="Pallen M.J."/>
        </authorList>
    </citation>
    <scope>NUCLEOTIDE SEQUENCE</scope>
    <source>
        <strain evidence="1">ChiBcec2-4451</strain>
    </source>
</reference>
<dbReference type="AlphaFoldDB" id="A0A9D1NVS7"/>